<reference evidence="2" key="1">
    <citation type="journal article" date="2014" name="Int. J. Syst. Evol. Microbiol.">
        <title>Complete genome sequence of Corynebacterium casei LMG S-19264T (=DSM 44701T), isolated from a smear-ripened cheese.</title>
        <authorList>
            <consortium name="US DOE Joint Genome Institute (JGI-PGF)"/>
            <person name="Walter F."/>
            <person name="Albersmeier A."/>
            <person name="Kalinowski J."/>
            <person name="Ruckert C."/>
        </authorList>
    </citation>
    <scope>NUCLEOTIDE SEQUENCE</scope>
    <source>
        <strain evidence="2">CGMCC 1.12997</strain>
    </source>
</reference>
<dbReference type="InterPro" id="IPR014710">
    <property type="entry name" value="RmlC-like_jellyroll"/>
</dbReference>
<dbReference type="SUPFAM" id="SSF50939">
    <property type="entry name" value="Sialidases"/>
    <property type="match status" value="1"/>
</dbReference>
<dbReference type="Gene3D" id="2.120.10.10">
    <property type="match status" value="1"/>
</dbReference>
<dbReference type="RefSeq" id="WP_188552159.1">
    <property type="nucleotide sequence ID" value="NZ_BMGT01000001.1"/>
</dbReference>
<dbReference type="AlphaFoldDB" id="A0A917GZJ5"/>
<feature type="signal peptide" evidence="1">
    <location>
        <begin position="1"/>
        <end position="20"/>
    </location>
</feature>
<reference evidence="2" key="2">
    <citation type="submission" date="2020-09" db="EMBL/GenBank/DDBJ databases">
        <authorList>
            <person name="Sun Q."/>
            <person name="Zhou Y."/>
        </authorList>
    </citation>
    <scope>NUCLEOTIDE SEQUENCE</scope>
    <source>
        <strain evidence="2">CGMCC 1.12997</strain>
    </source>
</reference>
<dbReference type="CDD" id="cd15482">
    <property type="entry name" value="Sialidase_non-viral"/>
    <property type="match status" value="1"/>
</dbReference>
<organism evidence="2 3">
    <name type="scientific">Edaphobacter dinghuensis</name>
    <dbReference type="NCBI Taxonomy" id="1560005"/>
    <lineage>
        <taxon>Bacteria</taxon>
        <taxon>Pseudomonadati</taxon>
        <taxon>Acidobacteriota</taxon>
        <taxon>Terriglobia</taxon>
        <taxon>Terriglobales</taxon>
        <taxon>Acidobacteriaceae</taxon>
        <taxon>Edaphobacter</taxon>
    </lineage>
</organism>
<name>A0A917GZJ5_9BACT</name>
<keyword evidence="1" id="KW-0732">Signal</keyword>
<dbReference type="Proteomes" id="UP000647241">
    <property type="component" value="Unassembled WGS sequence"/>
</dbReference>
<dbReference type="SUPFAM" id="SSF51182">
    <property type="entry name" value="RmlC-like cupins"/>
    <property type="match status" value="1"/>
</dbReference>
<evidence type="ECO:0000313" key="3">
    <source>
        <dbReference type="Proteomes" id="UP000647241"/>
    </source>
</evidence>
<comment type="caution">
    <text evidence="2">The sequence shown here is derived from an EMBL/GenBank/DDBJ whole genome shotgun (WGS) entry which is preliminary data.</text>
</comment>
<evidence type="ECO:0008006" key="4">
    <source>
        <dbReference type="Google" id="ProtNLM"/>
    </source>
</evidence>
<dbReference type="Gene3D" id="2.60.120.10">
    <property type="entry name" value="Jelly Rolls"/>
    <property type="match status" value="1"/>
</dbReference>
<sequence length="518" mass="56723">MRIGFTGIALCLAMVVGARAQQVPGVVIDHQPASTKEYVGSPSIVVAPNGDYVASHDCFGPGSTSTKSAVTRIFVSHDRGVTWTKVTEVNDQFWSNLFVLRRRIYLMGTTAEYGRIVIRDSDDNGATWSEAHYLTEDAGYHTAPVPVVIHDGRIYRAFEHHPTGPWGSFQAFVMWAPVDSDITKEANWSFSDRLSFPVGDKGDTWLEGNAVVGPNGSILDILRVNNASRVAILKLTDRTLKLDQFVDFPGGATKFTIRFDPISKLYWTLSNPALPGESLAVSSPASVRNTLALMSSPDLTHWTPREIVLHYPESRFHAFQYVDWQFDASDIIVASRTAFDDGIGGAHSFHDANYLTFHRIRGFRKSGRVQLTGKPLATAEVIPAQQMEKWMKATATDAAKSEAGVYAQAMGEYGSHRTMITTRVKTGEAEEHRDWSDIFVAVAGEATLVSGGHLKNPRTIGAGEQRGSGVDDGVSEPLKPGAVAHIDPGIPHQLIVPEGGSFTYFVVKIKRVAMHSLR</sequence>
<gene>
    <name evidence="2" type="ORF">GCM10011585_00230</name>
</gene>
<dbReference type="InterPro" id="IPR011051">
    <property type="entry name" value="RmlC_Cupin_sf"/>
</dbReference>
<dbReference type="InterPro" id="IPR036278">
    <property type="entry name" value="Sialidase_sf"/>
</dbReference>
<dbReference type="EMBL" id="BMGT01000001">
    <property type="protein sequence ID" value="GGG62754.1"/>
    <property type="molecule type" value="Genomic_DNA"/>
</dbReference>
<evidence type="ECO:0000256" key="1">
    <source>
        <dbReference type="SAM" id="SignalP"/>
    </source>
</evidence>
<keyword evidence="3" id="KW-1185">Reference proteome</keyword>
<accession>A0A917GZJ5</accession>
<evidence type="ECO:0000313" key="2">
    <source>
        <dbReference type="EMBL" id="GGG62754.1"/>
    </source>
</evidence>
<feature type="chain" id="PRO_5037702078" description="Sialidase domain-containing protein" evidence="1">
    <location>
        <begin position="21"/>
        <end position="518"/>
    </location>
</feature>
<proteinExistence type="predicted"/>
<protein>
    <recommendedName>
        <fullName evidence="4">Sialidase domain-containing protein</fullName>
    </recommendedName>
</protein>